<evidence type="ECO:0000313" key="3">
    <source>
        <dbReference type="Proteomes" id="UP000652761"/>
    </source>
</evidence>
<dbReference type="Proteomes" id="UP000652761">
    <property type="component" value="Unassembled WGS sequence"/>
</dbReference>
<organism evidence="2 3">
    <name type="scientific">Colocasia esculenta</name>
    <name type="common">Wild taro</name>
    <name type="synonym">Arum esculentum</name>
    <dbReference type="NCBI Taxonomy" id="4460"/>
    <lineage>
        <taxon>Eukaryota</taxon>
        <taxon>Viridiplantae</taxon>
        <taxon>Streptophyta</taxon>
        <taxon>Embryophyta</taxon>
        <taxon>Tracheophyta</taxon>
        <taxon>Spermatophyta</taxon>
        <taxon>Magnoliopsida</taxon>
        <taxon>Liliopsida</taxon>
        <taxon>Araceae</taxon>
        <taxon>Aroideae</taxon>
        <taxon>Colocasieae</taxon>
        <taxon>Colocasia</taxon>
    </lineage>
</organism>
<protein>
    <submittedName>
        <fullName evidence="2">Uncharacterized protein</fullName>
    </submittedName>
</protein>
<comment type="caution">
    <text evidence="2">The sequence shown here is derived from an EMBL/GenBank/DDBJ whole genome shotgun (WGS) entry which is preliminary data.</text>
</comment>
<sequence length="136" mass="14672">MVEIPCSKLFSSCSSCPQLLSSSPKAPTMNYGLVGTKWGVSKPTALAAATQPRERTKESAKRKESQNQGGPFFLPWYAAAAPSWHSSEETYPKEIIPASLGVGLPIALLVDGVNRNIFPRLLPHNTCSTQCPVVNE</sequence>
<proteinExistence type="predicted"/>
<evidence type="ECO:0000313" key="2">
    <source>
        <dbReference type="EMBL" id="MQL99900.1"/>
    </source>
</evidence>
<feature type="compositionally biased region" description="Basic and acidic residues" evidence="1">
    <location>
        <begin position="52"/>
        <end position="65"/>
    </location>
</feature>
<keyword evidence="3" id="KW-1185">Reference proteome</keyword>
<accession>A0A843W2F8</accession>
<dbReference type="AlphaFoldDB" id="A0A843W2F8"/>
<feature type="region of interest" description="Disordered" evidence="1">
    <location>
        <begin position="44"/>
        <end position="69"/>
    </location>
</feature>
<reference evidence="2" key="1">
    <citation type="submission" date="2017-07" db="EMBL/GenBank/DDBJ databases">
        <title>Taro Niue Genome Assembly and Annotation.</title>
        <authorList>
            <person name="Atibalentja N."/>
            <person name="Keating K."/>
            <person name="Fields C.J."/>
        </authorList>
    </citation>
    <scope>NUCLEOTIDE SEQUENCE</scope>
    <source>
        <strain evidence="2">Niue_2</strain>
        <tissue evidence="2">Leaf</tissue>
    </source>
</reference>
<evidence type="ECO:0000256" key="1">
    <source>
        <dbReference type="SAM" id="MobiDB-lite"/>
    </source>
</evidence>
<gene>
    <name evidence="2" type="ORF">Taro_032632</name>
</gene>
<dbReference type="EMBL" id="NMUH01002427">
    <property type="protein sequence ID" value="MQL99900.1"/>
    <property type="molecule type" value="Genomic_DNA"/>
</dbReference>
<name>A0A843W2F8_COLES</name>